<dbReference type="PROSITE" id="PS50004">
    <property type="entry name" value="C2"/>
    <property type="match status" value="1"/>
</dbReference>
<sequence length="864" mass="94714">MPGLAARTEPDLVDSEMNRHFAYSFVHEHEHLGATHLNYTAVVPPHVHFLDENPLVEDLSCTSKQLTFHLSPGAAGSGVQVGDIVVASSAYGCHTDEASGREHGRHLHADKSGGHSIIRRVASLARGPSGDVVAATSPADHADCFKASDIAFRWAPPYHLQDHPKVVAEKRYQLYLDAQRDEEDRRLLNLDSLLSACARNTSISWLGDADLKCHLDVMGFFDFYADMFSVNYDPVSKGARERTMVIWVSYIPIRIKPCWDLAVEFESSQDIADMSVRTGFLFDAKASLGIEYDKANDDWNGVKEWDWTLDYYQPLWNTPALSTSSMMRFYVVPEVIFTLYDVIPLIIYPKPFIGVHFDYEEANPLTRKASEGMGVWKVKVKEGRDLKDGDNIFAPDMYIKVEILGCMDVMLNTNEASSVTTSTYDSNMASMEALYGKPHAADHDNILRTSVAPLAQAAAASGSGSQWGGNRTNATLPIVQNPGCIQSTSTHTLSWSPNFDEELVFIHAPMFAFEAHTNEGIRFQAWDDDGADWFNEDDLIDTVDFVATDAAAPICRSCTPRARYTETLQIADGELDVEIWWEELTMDELAEYVPRYAPEVVDGCWRPDGVSDCATQREAEAGASRRLVDTCSVENHATTCTCAGMNTHLNYGMDFGLGIGEINLNFDFSYENTNYQTKRYFSGQLIDFNIWPQTDLICLDCEGCLATLNRNTRNDGWSYSTNIDPATGVEEGWKKDEGGPLLGAAAIAGIAAGAFVLVAAIVGAVMYQRNVGGMRQAMGGDLDVGGILQKVGFKAGVGGHGRKSSALDVTAPKAGRRASGIPMTQVKRASGTGDKKPEKRGSINQHGAPPKRASAAGKATTSYV</sequence>
<evidence type="ECO:0000313" key="4">
    <source>
        <dbReference type="EMBL" id="GMI28840.1"/>
    </source>
</evidence>
<evidence type="ECO:0000259" key="3">
    <source>
        <dbReference type="PROSITE" id="PS50004"/>
    </source>
</evidence>
<protein>
    <recommendedName>
        <fullName evidence="3">C2 domain-containing protein</fullName>
    </recommendedName>
</protein>
<feature type="transmembrane region" description="Helical" evidence="2">
    <location>
        <begin position="741"/>
        <end position="767"/>
    </location>
</feature>
<keyword evidence="2" id="KW-0472">Membrane</keyword>
<dbReference type="Proteomes" id="UP001165060">
    <property type="component" value="Unassembled WGS sequence"/>
</dbReference>
<dbReference type="InterPro" id="IPR035892">
    <property type="entry name" value="C2_domain_sf"/>
</dbReference>
<evidence type="ECO:0000256" key="1">
    <source>
        <dbReference type="SAM" id="MobiDB-lite"/>
    </source>
</evidence>
<accession>A0ABQ6MN12</accession>
<keyword evidence="2" id="KW-0812">Transmembrane</keyword>
<dbReference type="SUPFAM" id="SSF49562">
    <property type="entry name" value="C2 domain (Calcium/lipid-binding domain, CaLB)"/>
    <property type="match status" value="1"/>
</dbReference>
<feature type="region of interest" description="Disordered" evidence="1">
    <location>
        <begin position="798"/>
        <end position="864"/>
    </location>
</feature>
<keyword evidence="2" id="KW-1133">Transmembrane helix</keyword>
<gene>
    <name evidence="4" type="ORF">TeGR_g1331</name>
</gene>
<dbReference type="Gene3D" id="2.60.40.150">
    <property type="entry name" value="C2 domain"/>
    <property type="match status" value="1"/>
</dbReference>
<dbReference type="EMBL" id="BRYB01000378">
    <property type="protein sequence ID" value="GMI28840.1"/>
    <property type="molecule type" value="Genomic_DNA"/>
</dbReference>
<dbReference type="InterPro" id="IPR000008">
    <property type="entry name" value="C2_dom"/>
</dbReference>
<organism evidence="4 5">
    <name type="scientific">Tetraparma gracilis</name>
    <dbReference type="NCBI Taxonomy" id="2962635"/>
    <lineage>
        <taxon>Eukaryota</taxon>
        <taxon>Sar</taxon>
        <taxon>Stramenopiles</taxon>
        <taxon>Ochrophyta</taxon>
        <taxon>Bolidophyceae</taxon>
        <taxon>Parmales</taxon>
        <taxon>Triparmaceae</taxon>
        <taxon>Tetraparma</taxon>
    </lineage>
</organism>
<keyword evidence="5" id="KW-1185">Reference proteome</keyword>
<comment type="caution">
    <text evidence="4">The sequence shown here is derived from an EMBL/GenBank/DDBJ whole genome shotgun (WGS) entry which is preliminary data.</text>
</comment>
<evidence type="ECO:0000256" key="2">
    <source>
        <dbReference type="SAM" id="Phobius"/>
    </source>
</evidence>
<reference evidence="4 5" key="1">
    <citation type="journal article" date="2023" name="Commun. Biol.">
        <title>Genome analysis of Parmales, the sister group of diatoms, reveals the evolutionary specialization of diatoms from phago-mixotrophs to photoautotrophs.</title>
        <authorList>
            <person name="Ban H."/>
            <person name="Sato S."/>
            <person name="Yoshikawa S."/>
            <person name="Yamada K."/>
            <person name="Nakamura Y."/>
            <person name="Ichinomiya M."/>
            <person name="Sato N."/>
            <person name="Blanc-Mathieu R."/>
            <person name="Endo H."/>
            <person name="Kuwata A."/>
            <person name="Ogata H."/>
        </authorList>
    </citation>
    <scope>NUCLEOTIDE SEQUENCE [LARGE SCALE GENOMIC DNA]</scope>
</reference>
<proteinExistence type="predicted"/>
<name>A0ABQ6MN12_9STRA</name>
<feature type="domain" description="C2" evidence="3">
    <location>
        <begin position="349"/>
        <end position="564"/>
    </location>
</feature>
<evidence type="ECO:0000313" key="5">
    <source>
        <dbReference type="Proteomes" id="UP001165060"/>
    </source>
</evidence>